<evidence type="ECO:0000256" key="5">
    <source>
        <dbReference type="ARBA" id="ARBA00012513"/>
    </source>
</evidence>
<dbReference type="InterPro" id="IPR008271">
    <property type="entry name" value="Ser/Thr_kinase_AS"/>
</dbReference>
<dbReference type="Pfam" id="PF00069">
    <property type="entry name" value="Pkinase"/>
    <property type="match status" value="1"/>
</dbReference>
<evidence type="ECO:0000313" key="25">
    <source>
        <dbReference type="Proteomes" id="UP000579941"/>
    </source>
</evidence>
<proteinExistence type="inferred from homology"/>
<comment type="catalytic activity">
    <reaction evidence="18">
        <text>L-threonyl-[protein] + ATP = O-phospho-L-threonyl-[protein] + ADP + H(+)</text>
        <dbReference type="Rhea" id="RHEA:46608"/>
        <dbReference type="Rhea" id="RHEA-COMP:11060"/>
        <dbReference type="Rhea" id="RHEA-COMP:11605"/>
        <dbReference type="ChEBI" id="CHEBI:15378"/>
        <dbReference type="ChEBI" id="CHEBI:30013"/>
        <dbReference type="ChEBI" id="CHEBI:30616"/>
        <dbReference type="ChEBI" id="CHEBI:61977"/>
        <dbReference type="ChEBI" id="CHEBI:456216"/>
        <dbReference type="EC" id="2.7.11.1"/>
    </reaction>
</comment>
<keyword evidence="6" id="KW-0723">Serine/threonine-protein kinase</keyword>
<evidence type="ECO:0000313" key="24">
    <source>
        <dbReference type="EMBL" id="NXM47076.1"/>
    </source>
</evidence>
<feature type="non-terminal residue" evidence="24">
    <location>
        <position position="587"/>
    </location>
</feature>
<comment type="caution">
    <text evidence="24">The sequence shown here is derived from an EMBL/GenBank/DDBJ whole genome shotgun (WGS) entry which is preliminary data.</text>
</comment>
<feature type="domain" description="Protein kinase" evidence="23">
    <location>
        <begin position="29"/>
        <end position="287"/>
    </location>
</feature>
<evidence type="ECO:0000256" key="2">
    <source>
        <dbReference type="ARBA" id="ARBA00001946"/>
    </source>
</evidence>
<keyword evidence="15" id="KW-0464">Manganese</keyword>
<dbReference type="PANTHER" id="PTHR44899:SF8">
    <property type="entry name" value="NIMA-RELATED KINASE 11"/>
    <property type="match status" value="1"/>
</dbReference>
<evidence type="ECO:0000256" key="11">
    <source>
        <dbReference type="ARBA" id="ARBA00022777"/>
    </source>
</evidence>
<evidence type="ECO:0000256" key="14">
    <source>
        <dbReference type="ARBA" id="ARBA00023054"/>
    </source>
</evidence>
<dbReference type="InterPro" id="IPR000719">
    <property type="entry name" value="Prot_kinase_dom"/>
</dbReference>
<evidence type="ECO:0000256" key="3">
    <source>
        <dbReference type="ARBA" id="ARBA00004604"/>
    </source>
</evidence>
<dbReference type="Proteomes" id="UP000579941">
    <property type="component" value="Unassembled WGS sequence"/>
</dbReference>
<dbReference type="AlphaFoldDB" id="A0A7L1B8J5"/>
<feature type="non-terminal residue" evidence="24">
    <location>
        <position position="1"/>
    </location>
</feature>
<evidence type="ECO:0000256" key="4">
    <source>
        <dbReference type="ARBA" id="ARBA00010886"/>
    </source>
</evidence>
<evidence type="ECO:0000256" key="21">
    <source>
        <dbReference type="ARBA" id="ARBA00073378"/>
    </source>
</evidence>
<dbReference type="SUPFAM" id="SSF56112">
    <property type="entry name" value="Protein kinase-like (PK-like)"/>
    <property type="match status" value="1"/>
</dbReference>
<evidence type="ECO:0000256" key="15">
    <source>
        <dbReference type="ARBA" id="ARBA00023211"/>
    </source>
</evidence>
<dbReference type="GO" id="GO:0005524">
    <property type="term" value="F:ATP binding"/>
    <property type="evidence" value="ECO:0007669"/>
    <property type="project" value="UniProtKB-KW"/>
</dbReference>
<evidence type="ECO:0000256" key="17">
    <source>
        <dbReference type="ARBA" id="ARBA00023306"/>
    </source>
</evidence>
<dbReference type="GO" id="GO:0004674">
    <property type="term" value="F:protein serine/threonine kinase activity"/>
    <property type="evidence" value="ECO:0007669"/>
    <property type="project" value="UniProtKB-KW"/>
</dbReference>
<evidence type="ECO:0000256" key="12">
    <source>
        <dbReference type="ARBA" id="ARBA00022840"/>
    </source>
</evidence>
<dbReference type="FunFam" id="1.10.510.10:FF:001071">
    <property type="entry name" value="NIMA related kinase 11"/>
    <property type="match status" value="1"/>
</dbReference>
<dbReference type="FunFam" id="3.30.200.20:FF:000332">
    <property type="entry name" value="NIMA related kinase 11"/>
    <property type="match status" value="1"/>
</dbReference>
<comment type="similarity">
    <text evidence="4">Belongs to the protein kinase superfamily. NEK Ser/Thr protein kinase family. NIMA subfamily.</text>
</comment>
<dbReference type="GO" id="GO:0046872">
    <property type="term" value="F:metal ion binding"/>
    <property type="evidence" value="ECO:0007669"/>
    <property type="project" value="UniProtKB-KW"/>
</dbReference>
<comment type="subcellular location">
    <subcellularLocation>
        <location evidence="3">Nucleus</location>
        <location evidence="3">Nucleolus</location>
    </subcellularLocation>
</comment>
<dbReference type="SMART" id="SM00220">
    <property type="entry name" value="S_TKc"/>
    <property type="match status" value="1"/>
</dbReference>
<dbReference type="PANTHER" id="PTHR44899">
    <property type="entry name" value="CAMK FAMILY PROTEIN KINASE"/>
    <property type="match status" value="1"/>
</dbReference>
<dbReference type="PROSITE" id="PS00108">
    <property type="entry name" value="PROTEIN_KINASE_ST"/>
    <property type="match status" value="1"/>
</dbReference>
<dbReference type="PROSITE" id="PS50011">
    <property type="entry name" value="PROTEIN_KINASE_DOM"/>
    <property type="match status" value="1"/>
</dbReference>
<evidence type="ECO:0000259" key="23">
    <source>
        <dbReference type="PROSITE" id="PS50011"/>
    </source>
</evidence>
<evidence type="ECO:0000256" key="7">
    <source>
        <dbReference type="ARBA" id="ARBA00022553"/>
    </source>
</evidence>
<evidence type="ECO:0000256" key="19">
    <source>
        <dbReference type="ARBA" id="ARBA00048679"/>
    </source>
</evidence>
<evidence type="ECO:0000256" key="10">
    <source>
        <dbReference type="ARBA" id="ARBA00022741"/>
    </source>
</evidence>
<dbReference type="EMBL" id="VXAZ01007128">
    <property type="protein sequence ID" value="NXM47076.1"/>
    <property type="molecule type" value="Genomic_DNA"/>
</dbReference>
<comment type="function">
    <text evidence="20">Protein kinase which plays an important role in the G2/M checkpoint response to DNA damage. Controls degradation of CDC25A by directly phosphorylating it on residues whose phosphorylation is required for BTRC-mediated polyubiquitination and degradation.</text>
</comment>
<evidence type="ECO:0000256" key="9">
    <source>
        <dbReference type="ARBA" id="ARBA00022723"/>
    </source>
</evidence>
<keyword evidence="14" id="KW-0175">Coiled coil</keyword>
<evidence type="ECO:0000256" key="6">
    <source>
        <dbReference type="ARBA" id="ARBA00022527"/>
    </source>
</evidence>
<organism evidence="24 25">
    <name type="scientific">Gymnorhina tibicen</name>
    <name type="common">Australian magpie</name>
    <name type="synonym">Cracticus tibicen</name>
    <dbReference type="NCBI Taxonomy" id="9132"/>
    <lineage>
        <taxon>Eukaryota</taxon>
        <taxon>Metazoa</taxon>
        <taxon>Chordata</taxon>
        <taxon>Craniata</taxon>
        <taxon>Vertebrata</taxon>
        <taxon>Euteleostomi</taxon>
        <taxon>Archelosauria</taxon>
        <taxon>Archosauria</taxon>
        <taxon>Dinosauria</taxon>
        <taxon>Saurischia</taxon>
        <taxon>Theropoda</taxon>
        <taxon>Coelurosauria</taxon>
        <taxon>Aves</taxon>
        <taxon>Neognathae</taxon>
        <taxon>Neoaves</taxon>
        <taxon>Telluraves</taxon>
        <taxon>Australaves</taxon>
        <taxon>Passeriformes</taxon>
        <taxon>Artamidae</taxon>
        <taxon>Gymnorhina</taxon>
    </lineage>
</organism>
<dbReference type="Gene3D" id="1.10.510.10">
    <property type="entry name" value="Transferase(Phosphotransferase) domain 1"/>
    <property type="match status" value="1"/>
</dbReference>
<evidence type="ECO:0000256" key="8">
    <source>
        <dbReference type="ARBA" id="ARBA00022679"/>
    </source>
</evidence>
<gene>
    <name evidence="24" type="primary">Nek11</name>
    <name evidence="24" type="ORF">GYMTIB_R13790</name>
</gene>
<keyword evidence="9" id="KW-0479">Metal-binding</keyword>
<keyword evidence="12" id="KW-0067">ATP-binding</keyword>
<keyword evidence="25" id="KW-1185">Reference proteome</keyword>
<keyword evidence="17" id="KW-0131">Cell cycle</keyword>
<comment type="catalytic activity">
    <reaction evidence="19">
        <text>L-seryl-[protein] + ATP = O-phospho-L-seryl-[protein] + ADP + H(+)</text>
        <dbReference type="Rhea" id="RHEA:17989"/>
        <dbReference type="Rhea" id="RHEA-COMP:9863"/>
        <dbReference type="Rhea" id="RHEA-COMP:11604"/>
        <dbReference type="ChEBI" id="CHEBI:15378"/>
        <dbReference type="ChEBI" id="CHEBI:29999"/>
        <dbReference type="ChEBI" id="CHEBI:30616"/>
        <dbReference type="ChEBI" id="CHEBI:83421"/>
        <dbReference type="ChEBI" id="CHEBI:456216"/>
        <dbReference type="EC" id="2.7.11.1"/>
    </reaction>
</comment>
<dbReference type="GO" id="GO:0005730">
    <property type="term" value="C:nucleolus"/>
    <property type="evidence" value="ECO:0007669"/>
    <property type="project" value="UniProtKB-SubCell"/>
</dbReference>
<keyword evidence="16" id="KW-0539">Nucleus</keyword>
<dbReference type="EC" id="2.7.11.1" evidence="5"/>
<protein>
    <recommendedName>
        <fullName evidence="21">Serine/threonine-protein kinase Nek11</fullName>
        <ecNumber evidence="5">2.7.11.1</ecNumber>
    </recommendedName>
    <alternativeName>
        <fullName evidence="22">Never in mitosis A-related kinase 11</fullName>
    </alternativeName>
</protein>
<comment type="cofactor">
    <cofactor evidence="2">
        <name>Mg(2+)</name>
        <dbReference type="ChEBI" id="CHEBI:18420"/>
    </cofactor>
</comment>
<evidence type="ECO:0000256" key="1">
    <source>
        <dbReference type="ARBA" id="ARBA00001936"/>
    </source>
</evidence>
<evidence type="ECO:0000256" key="13">
    <source>
        <dbReference type="ARBA" id="ARBA00022842"/>
    </source>
</evidence>
<name>A0A7L1B8J5_GYMTI</name>
<keyword evidence="11 24" id="KW-0418">Kinase</keyword>
<reference evidence="24 25" key="1">
    <citation type="submission" date="2019-09" db="EMBL/GenBank/DDBJ databases">
        <title>Bird 10,000 Genomes (B10K) Project - Family phase.</title>
        <authorList>
            <person name="Zhang G."/>
        </authorList>
    </citation>
    <scope>NUCLEOTIDE SEQUENCE [LARGE SCALE GENOMIC DNA]</scope>
    <source>
        <strain evidence="24">B10K-DU-002-05</strain>
        <tissue evidence="24">Muscle</tissue>
    </source>
</reference>
<evidence type="ECO:0000256" key="16">
    <source>
        <dbReference type="ARBA" id="ARBA00023242"/>
    </source>
</evidence>
<dbReference type="CDD" id="cd08222">
    <property type="entry name" value="STKc_Nek11"/>
    <property type="match status" value="1"/>
</dbReference>
<dbReference type="Gene3D" id="3.30.200.20">
    <property type="entry name" value="Phosphorylase Kinase, domain 1"/>
    <property type="match status" value="1"/>
</dbReference>
<evidence type="ECO:0000256" key="22">
    <source>
        <dbReference type="ARBA" id="ARBA00075647"/>
    </source>
</evidence>
<accession>A0A7L1B8J5</accession>
<evidence type="ECO:0000256" key="20">
    <source>
        <dbReference type="ARBA" id="ARBA00055453"/>
    </source>
</evidence>
<dbReference type="InterPro" id="IPR011009">
    <property type="entry name" value="Kinase-like_dom_sf"/>
</dbReference>
<evidence type="ECO:0000256" key="18">
    <source>
        <dbReference type="ARBA" id="ARBA00047899"/>
    </source>
</evidence>
<keyword evidence="7" id="KW-0597">Phosphoprotein</keyword>
<keyword evidence="10" id="KW-0547">Nucleotide-binding</keyword>
<sequence length="587" mass="66931">MLKFQETAKHVTVARFNSACSDAVIARRYTIQRKLGNGSFGSVYLVNDRKAKQGEELKVLKEISVGNLKPNETVEANLEAQLLSKLDHPAIVKFYASFVEQDSFCIVTEYCEGGDLDFKIQEYKDSGKMFTQSQVIDWFIQLLLGVNYMHERRILHRDLKAKNIFLKDNLLKIGDFGVSCLLMGSCDLATTFTGTPYYMSPEVLKHQGYNTKSDIWSLGCILYEMCCMNHAFAGQNFLSVVLKIVEGETPSLPDRYPSKLNAVLCSMLNKNPSLRPAASEILKSPYIDEQLKKIQYKFTNMTVKDKALNWQKETAPIFGAVQKKVHLQTLQELSEVQKMTPRERMRLRKLNAADEKAKKLKRLAEEKYQENIKRMQEFRSRNFQQLNVNVLHHFSVSHMVSLGLEAQACSESNNWEVHQSLDFLAEPIPEDPEIAEEYYKDEFESCSEDSEEEKDAELSWTVSKTNHQVYGTFGNADSDMEAMVKHLESVLNNSSLGSRTVTGVSPGVPQGFRVLNSTMAETKLKRMRESAIGKLGVEAFEAVYTCLKQARQQNASEEEIRRCLEKLVSRASDCFEVDQLLYFEEQL</sequence>
<comment type="cofactor">
    <cofactor evidence="1">
        <name>Mn(2+)</name>
        <dbReference type="ChEBI" id="CHEBI:29035"/>
    </cofactor>
</comment>
<keyword evidence="8" id="KW-0808">Transferase</keyword>
<dbReference type="InterPro" id="IPR051131">
    <property type="entry name" value="NEK_Ser/Thr_kinase_NIMA"/>
</dbReference>
<keyword evidence="13" id="KW-0460">Magnesium</keyword>